<dbReference type="SUPFAM" id="SSF53756">
    <property type="entry name" value="UDP-Glycosyltransferase/glycogen phosphorylase"/>
    <property type="match status" value="1"/>
</dbReference>
<gene>
    <name evidence="5" type="ORF">FGK64_02320</name>
</gene>
<dbReference type="PANTHER" id="PTHR12526">
    <property type="entry name" value="GLYCOSYLTRANSFERASE"/>
    <property type="match status" value="1"/>
</dbReference>
<proteinExistence type="inferred from homology"/>
<reference evidence="5 6" key="1">
    <citation type="submission" date="2019-05" db="EMBL/GenBank/DDBJ databases">
        <title>Marivita sp. nov. isolated from sea sediment.</title>
        <authorList>
            <person name="Kim W."/>
        </authorList>
    </citation>
    <scope>NUCLEOTIDE SEQUENCE [LARGE SCALE GENOMIC DNA]</scope>
    <source>
        <strain evidence="5 6">CAU 1492</strain>
    </source>
</reference>
<evidence type="ECO:0000256" key="3">
    <source>
        <dbReference type="ARBA" id="ARBA00022679"/>
    </source>
</evidence>
<comment type="similarity">
    <text evidence="1">Belongs to the glycosyltransferase group 1 family. Glycosyltransferase 4 subfamily.</text>
</comment>
<protein>
    <submittedName>
        <fullName evidence="5">Glycosyltransferase family 4 protein</fullName>
    </submittedName>
</protein>
<feature type="domain" description="Glycosyl transferase family 1" evidence="4">
    <location>
        <begin position="164"/>
        <end position="309"/>
    </location>
</feature>
<dbReference type="PANTHER" id="PTHR12526:SF640">
    <property type="entry name" value="COLANIC ACID BIOSYNTHESIS GLYCOSYLTRANSFERASE WCAL-RELATED"/>
    <property type="match status" value="1"/>
</dbReference>
<evidence type="ECO:0000256" key="2">
    <source>
        <dbReference type="ARBA" id="ARBA00022676"/>
    </source>
</evidence>
<comment type="caution">
    <text evidence="5">The sequence shown here is derived from an EMBL/GenBank/DDBJ whole genome shotgun (WGS) entry which is preliminary data.</text>
</comment>
<name>A0ABY2XED8_9RHOB</name>
<keyword evidence="3" id="KW-0808">Transferase</keyword>
<dbReference type="RefSeq" id="WP_138862186.1">
    <property type="nucleotide sequence ID" value="NZ_VCPC01000001.1"/>
</dbReference>
<dbReference type="Pfam" id="PF00534">
    <property type="entry name" value="Glycos_transf_1"/>
    <property type="match status" value="1"/>
</dbReference>
<keyword evidence="2" id="KW-0328">Glycosyltransferase</keyword>
<accession>A0ABY2XED8</accession>
<sequence>MPEVFVTNFNRNFTGVSATAANVVRQQANRYDLALVGQPLPGCPEPISVGQARRFSATPPPGKPFAIWHVRRNTEMRAGIWARDVLRLPIRLVFTSAAQRRHSAFPRWLISRMDAVIATTEEAARFVPNVQAVVPHGVDTDLFTPAPNRAAAWAALGYGGTLGIATIGRVRPEKGTDRFVDAMIRLLPDLPGATALVIGRAAREHQKFDLDLKDRVQRAGLIDRIRFVGEIPAERLPEVVRALSLVVQLPRYEGYGMTPLEGMASGVPFVASDTGYYRAFSDQGRCGTVVLLADPTAAAAAAARALLSDSATFNSAATAARDIARTTFSARAEADGIGAVYDRLWSAA</sequence>
<dbReference type="Gene3D" id="3.40.50.2000">
    <property type="entry name" value="Glycogen Phosphorylase B"/>
    <property type="match status" value="1"/>
</dbReference>
<organism evidence="5 6">
    <name type="scientific">Arenibacterium halophilum</name>
    <dbReference type="NCBI Taxonomy" id="2583821"/>
    <lineage>
        <taxon>Bacteria</taxon>
        <taxon>Pseudomonadati</taxon>
        <taxon>Pseudomonadota</taxon>
        <taxon>Alphaproteobacteria</taxon>
        <taxon>Rhodobacterales</taxon>
        <taxon>Paracoccaceae</taxon>
        <taxon>Arenibacterium</taxon>
    </lineage>
</organism>
<evidence type="ECO:0000256" key="1">
    <source>
        <dbReference type="ARBA" id="ARBA00009481"/>
    </source>
</evidence>
<dbReference type="InterPro" id="IPR001296">
    <property type="entry name" value="Glyco_trans_1"/>
</dbReference>
<dbReference type="EMBL" id="VCPC01000001">
    <property type="protein sequence ID" value="TMV14833.1"/>
    <property type="molecule type" value="Genomic_DNA"/>
</dbReference>
<evidence type="ECO:0000313" key="5">
    <source>
        <dbReference type="EMBL" id="TMV14833.1"/>
    </source>
</evidence>
<keyword evidence="6" id="KW-1185">Reference proteome</keyword>
<evidence type="ECO:0000259" key="4">
    <source>
        <dbReference type="Pfam" id="PF00534"/>
    </source>
</evidence>
<dbReference type="CDD" id="cd03801">
    <property type="entry name" value="GT4_PimA-like"/>
    <property type="match status" value="1"/>
</dbReference>
<evidence type="ECO:0000313" key="6">
    <source>
        <dbReference type="Proteomes" id="UP001191082"/>
    </source>
</evidence>
<dbReference type="Proteomes" id="UP001191082">
    <property type="component" value="Unassembled WGS sequence"/>
</dbReference>